<keyword evidence="2" id="KW-1185">Reference proteome</keyword>
<accession>D8Q9N7</accession>
<evidence type="ECO:0000313" key="2">
    <source>
        <dbReference type="Proteomes" id="UP000007431"/>
    </source>
</evidence>
<dbReference type="VEuPathDB" id="FungiDB:SCHCODRAFT_02342615"/>
<proteinExistence type="predicted"/>
<dbReference type="HOGENOM" id="CLU_1907890_0_0_1"/>
<dbReference type="InParanoid" id="D8Q9N7"/>
<organism evidence="2">
    <name type="scientific">Schizophyllum commune (strain H4-8 / FGSC 9210)</name>
    <name type="common">Split gill fungus</name>
    <dbReference type="NCBI Taxonomy" id="578458"/>
    <lineage>
        <taxon>Eukaryota</taxon>
        <taxon>Fungi</taxon>
        <taxon>Dikarya</taxon>
        <taxon>Basidiomycota</taxon>
        <taxon>Agaricomycotina</taxon>
        <taxon>Agaricomycetes</taxon>
        <taxon>Agaricomycetidae</taxon>
        <taxon>Agaricales</taxon>
        <taxon>Schizophyllaceae</taxon>
        <taxon>Schizophyllum</taxon>
    </lineage>
</organism>
<gene>
    <name evidence="1" type="ORF">SCHCODRAFT_82730</name>
</gene>
<dbReference type="EMBL" id="GL377308">
    <property type="protein sequence ID" value="EFI95693.1"/>
    <property type="molecule type" value="Genomic_DNA"/>
</dbReference>
<evidence type="ECO:0000313" key="1">
    <source>
        <dbReference type="EMBL" id="EFI95693.1"/>
    </source>
</evidence>
<reference evidence="1 2" key="1">
    <citation type="journal article" date="2010" name="Nat. Biotechnol.">
        <title>Genome sequence of the model mushroom Schizophyllum commune.</title>
        <authorList>
            <person name="Ohm R.A."/>
            <person name="de Jong J.F."/>
            <person name="Lugones L.G."/>
            <person name="Aerts A."/>
            <person name="Kothe E."/>
            <person name="Stajich J.E."/>
            <person name="de Vries R.P."/>
            <person name="Record E."/>
            <person name="Levasseur A."/>
            <person name="Baker S.E."/>
            <person name="Bartholomew K.A."/>
            <person name="Coutinho P.M."/>
            <person name="Erdmann S."/>
            <person name="Fowler T.J."/>
            <person name="Gathman A.C."/>
            <person name="Lombard V."/>
            <person name="Henrissat B."/>
            <person name="Knabe N."/>
            <person name="Kuees U."/>
            <person name="Lilly W.W."/>
            <person name="Lindquist E."/>
            <person name="Lucas S."/>
            <person name="Magnuson J.K."/>
            <person name="Piumi F."/>
            <person name="Raudaskoski M."/>
            <person name="Salamov A."/>
            <person name="Schmutz J."/>
            <person name="Schwarze F.W.M.R."/>
            <person name="vanKuyk P.A."/>
            <person name="Horton J.S."/>
            <person name="Grigoriev I.V."/>
            <person name="Woesten H.A.B."/>
        </authorList>
    </citation>
    <scope>NUCLEOTIDE SEQUENCE [LARGE SCALE GENOMIC DNA]</scope>
    <source>
        <strain evidence="2">H4-8 / FGSC 9210</strain>
    </source>
</reference>
<sequence>MLIAVLEVDLPRSSVNPPAKCTHVSHSQTAYRGGHFLSPIAFVVQRPIRNVVQMSSSRQTRSYSASHRLRCVRAGCAACIWPRHRRLRSSTAAGLATALISPFTPITLGHPFSSSFPDLRTTTTPSPVHPPIS</sequence>
<dbReference type="Proteomes" id="UP000007431">
    <property type="component" value="Unassembled WGS sequence"/>
</dbReference>
<protein>
    <submittedName>
        <fullName evidence="1">Expressed protein</fullName>
    </submittedName>
</protein>
<dbReference type="AlphaFoldDB" id="D8Q9N7"/>
<name>D8Q9N7_SCHCM</name>